<organism evidence="7 8">
    <name type="scientific">Modicella reniformis</name>
    <dbReference type="NCBI Taxonomy" id="1440133"/>
    <lineage>
        <taxon>Eukaryota</taxon>
        <taxon>Fungi</taxon>
        <taxon>Fungi incertae sedis</taxon>
        <taxon>Mucoromycota</taxon>
        <taxon>Mortierellomycotina</taxon>
        <taxon>Mortierellomycetes</taxon>
        <taxon>Mortierellales</taxon>
        <taxon>Mortierellaceae</taxon>
        <taxon>Modicella</taxon>
    </lineage>
</organism>
<dbReference type="EMBL" id="JAAAHW010006299">
    <property type="protein sequence ID" value="KAF9963351.1"/>
    <property type="molecule type" value="Genomic_DNA"/>
</dbReference>
<dbReference type="InterPro" id="IPR018846">
    <property type="entry name" value="Beta-prop_RSE1/DDB1/CPSF1_1st"/>
</dbReference>
<accession>A0A9P6M2R0</accession>
<dbReference type="Proteomes" id="UP000749646">
    <property type="component" value="Unassembled WGS sequence"/>
</dbReference>
<keyword evidence="8" id="KW-1185">Reference proteome</keyword>
<feature type="domain" description="RSE1/DDB1/CPSF1 first beta-propeller" evidence="5">
    <location>
        <begin position="80"/>
        <end position="366"/>
    </location>
</feature>
<feature type="domain" description="RSE1/DDB1/CPSF1 second beta-propeller" evidence="6">
    <location>
        <begin position="421"/>
        <end position="678"/>
    </location>
</feature>
<dbReference type="Pfam" id="PF03178">
    <property type="entry name" value="CPSF_A"/>
    <property type="match status" value="1"/>
</dbReference>
<proteinExistence type="predicted"/>
<dbReference type="GO" id="GO:0003676">
    <property type="term" value="F:nucleic acid binding"/>
    <property type="evidence" value="ECO:0007669"/>
    <property type="project" value="InterPro"/>
</dbReference>
<name>A0A9P6M2R0_9FUNG</name>
<dbReference type="GO" id="GO:0005634">
    <property type="term" value="C:nucleus"/>
    <property type="evidence" value="ECO:0007669"/>
    <property type="project" value="UniProtKB-SubCell"/>
</dbReference>
<evidence type="ECO:0000259" key="5">
    <source>
        <dbReference type="Pfam" id="PF10433"/>
    </source>
</evidence>
<protein>
    <recommendedName>
        <fullName evidence="9">Cleavage/polyadenylation specificity factor A subunit N-terminal domain-containing protein</fullName>
    </recommendedName>
</protein>
<evidence type="ECO:0008006" key="9">
    <source>
        <dbReference type="Google" id="ProtNLM"/>
    </source>
</evidence>
<feature type="compositionally biased region" description="Polar residues" evidence="3">
    <location>
        <begin position="215"/>
        <end position="230"/>
    </location>
</feature>
<evidence type="ECO:0000256" key="1">
    <source>
        <dbReference type="ARBA" id="ARBA00004123"/>
    </source>
</evidence>
<dbReference type="Pfam" id="PF23726">
    <property type="entry name" value="Beta-prop_RSE1_2nd"/>
    <property type="match status" value="1"/>
</dbReference>
<gene>
    <name evidence="7" type="ORF">BGZ65_004120</name>
</gene>
<sequence>MAYSDIRVYSKHLQTPNVIHQACIGNWSSQRDYEQAGEQPQKPGQVDMVFAKVRSLFYNGDIEREDAELTIRLFDRDTNSSRIMAVSALQNHIKLVILKSTRRSQFNPVARISEVDLKGTIIGMDFLTSNTDEIAILAVLFHNKETTKYHIATFHFDLQNRLPGPLTIQVGTSQVVSSPSKSIVLLKALPNIDRSLIYVDEEKITLVTVETPTGPGASNTPKHTYRSSLQLPKRDCSEDVNETPSGLFATDMLPLISACATPPPSPNPASDQTLYLGSDTSELYRVNIQHLTLSMQFELISGDRPVGNVMQVLARNQFAIVPVLAEMDQEIVLNTDYLVYSNDYGDGGILAIKEEEEGINLFAITELQNSSPILDFCAREPSLPGRDSLYACSGMKGEGTLKRIRSGVSIESSGSSGQEFFAGATGLWSIKENVGDAFDSFLVISFIQSTKFMRSGEVGSLEDIVDGCGLDLTQPTVNAGRLWNGVIFQVLRSGVIVAEVASGTRHVWQSDDGIITSACLVKEGVLLLGQISAGVSSLLLLEFKNDTAGDLEHVPNSSKVIAKITLKAEPTTVHCWTQWSNSLEGVVPGVDRGDILCCIGTLEPAVIVYQIKSNEMLEIYSESLSQAGLENVAIPHSICLLKGHKGHLKILVGLRDGGIITYDWVASQEQPFSHSPISGMGMTLPRLFKVGVLPVKFVFSCNGFVFIVDHCDLQLVTLMGSSKYTHQTLALGRTPRRILDITSKKLLLVASVGEGFPFAESRLHLIDPDRASYEPAMEKQHVVAEFVLKQGEAVYCLAEWKIPRPGKSDAVYICIGTGLFSPTGSKASAGTPKSGRLIVLSVKQSKKVERKSRKFELDLRWAMGMQNPVIAMSTFMDMKLLISNGAVLKLFALDLEKKTLVERASYTGLSPIVQISTQGSMICTGTKRDSICFYEYQPGVNGERGFDKIAFLKSARFAKMISDCIAISPEFVVGVDMSGGIFGVGYSQEDPNCQHTLLDRFSFHLGEIVNRIRLARIWPADIRSMAGIRLLQTANKNTPGEALTLQTSDYSKPSGGQLSSWILLPWTTPEHSASADAGFSSQALIGCSLLGSILGFWRLRPQVYQILSLLQSTVQTTYECRPILGNSHDRYRSLSSPGANTIDGNLLAQFLRLDHALQVQMITRAIGMGRIVEEWIRQTGMSPQEHEFFTSVLKTDAVDGTAIATQCLAHPQEQTLCRTTNTICHILRYLQNIDWHQQ</sequence>
<dbReference type="OrthoDB" id="20774at2759"/>
<dbReference type="InterPro" id="IPR015943">
    <property type="entry name" value="WD40/YVTN_repeat-like_dom_sf"/>
</dbReference>
<comment type="caution">
    <text evidence="7">The sequence shown here is derived from an EMBL/GenBank/DDBJ whole genome shotgun (WGS) entry which is preliminary data.</text>
</comment>
<evidence type="ECO:0000259" key="4">
    <source>
        <dbReference type="Pfam" id="PF03178"/>
    </source>
</evidence>
<dbReference type="Pfam" id="PF10433">
    <property type="entry name" value="Beta-prop_RSE1_1st"/>
    <property type="match status" value="1"/>
</dbReference>
<evidence type="ECO:0000256" key="2">
    <source>
        <dbReference type="ARBA" id="ARBA00023242"/>
    </source>
</evidence>
<evidence type="ECO:0000313" key="8">
    <source>
        <dbReference type="Proteomes" id="UP000749646"/>
    </source>
</evidence>
<dbReference type="PANTHER" id="PTHR10644">
    <property type="entry name" value="DNA REPAIR/RNA PROCESSING CPSF FAMILY"/>
    <property type="match status" value="1"/>
</dbReference>
<reference evidence="7" key="1">
    <citation type="journal article" date="2020" name="Fungal Divers.">
        <title>Resolving the Mortierellaceae phylogeny through synthesis of multi-gene phylogenetics and phylogenomics.</title>
        <authorList>
            <person name="Vandepol N."/>
            <person name="Liber J."/>
            <person name="Desiro A."/>
            <person name="Na H."/>
            <person name="Kennedy M."/>
            <person name="Barry K."/>
            <person name="Grigoriev I.V."/>
            <person name="Miller A.N."/>
            <person name="O'Donnell K."/>
            <person name="Stajich J.E."/>
            <person name="Bonito G."/>
        </authorList>
    </citation>
    <scope>NUCLEOTIDE SEQUENCE</scope>
    <source>
        <strain evidence="7">MES-2147</strain>
    </source>
</reference>
<evidence type="ECO:0000256" key="3">
    <source>
        <dbReference type="SAM" id="MobiDB-lite"/>
    </source>
</evidence>
<dbReference type="InterPro" id="IPR058543">
    <property type="entry name" value="Beta-prop_RSE1/DDB1/CPSF1_2nd"/>
</dbReference>
<evidence type="ECO:0000259" key="6">
    <source>
        <dbReference type="Pfam" id="PF23726"/>
    </source>
</evidence>
<evidence type="ECO:0000313" key="7">
    <source>
        <dbReference type="EMBL" id="KAF9963351.1"/>
    </source>
</evidence>
<dbReference type="InterPro" id="IPR050358">
    <property type="entry name" value="RSE1/DDB1/CFT1"/>
</dbReference>
<comment type="subcellular location">
    <subcellularLocation>
        <location evidence="1">Nucleus</location>
    </subcellularLocation>
</comment>
<feature type="region of interest" description="Disordered" evidence="3">
    <location>
        <begin position="215"/>
        <end position="236"/>
    </location>
</feature>
<dbReference type="InterPro" id="IPR004871">
    <property type="entry name" value="RSE1/DDB1/CPSF1_C"/>
</dbReference>
<keyword evidence="2" id="KW-0539">Nucleus</keyword>
<dbReference type="AlphaFoldDB" id="A0A9P6M2R0"/>
<dbReference type="Gene3D" id="2.130.10.10">
    <property type="entry name" value="YVTN repeat-like/Quinoprotein amine dehydrogenase"/>
    <property type="match status" value="3"/>
</dbReference>
<feature type="domain" description="RSE1/DDB1/CPSF1 C-terminal" evidence="4">
    <location>
        <begin position="779"/>
        <end position="1151"/>
    </location>
</feature>